<sequence>MEQLILSFTRVQLGLEQASDLITRFLQLESAVLSGDITISPADLLLLLDRPSPASITSSLARLYSFSAPDRARLLHRAVHEPTTLSSGEIDLRRRFWPSHEYDACHVAWADALAKLESDTSEEHVVNTVERLQKVREKLAGDEEKAFEAAQREWVRRLVSVTIAPKARWGYAVYYVADAGADDEDLQVRVTASLQWARDVSVVAKNVQGIWALHRIEWPAGCIDRRRCRLFERLRRDFQMVRGTLPDGILQNVFLVVDRDSVHSVLNGPKNGVVCDDMWVWAVDPENRNHRQDDQDTAQEEQEAFYPGYMRVRLQQLASNFYEARRPDKGNTVPLETLWACAHKSHERAFVSVREEDFQKWVLNRDVGSCLRQ</sequence>
<comment type="caution">
    <text evidence="1">The sequence shown here is derived from an EMBL/GenBank/DDBJ whole genome shotgun (WGS) entry which is preliminary data.</text>
</comment>
<evidence type="ECO:0000313" key="1">
    <source>
        <dbReference type="EMBL" id="KAF6844640.1"/>
    </source>
</evidence>
<dbReference type="Proteomes" id="UP000639643">
    <property type="component" value="Unassembled WGS sequence"/>
</dbReference>
<name>A0A8H6NY88_9PEZI</name>
<accession>A0A8H6NY88</accession>
<reference evidence="1" key="1">
    <citation type="journal article" date="2020" name="Phytopathology">
        <title>Genome Sequence Resources of Colletotrichum truncatum, C. plurivorum, C. musicola, and C. sojae: Four Species Pathogenic to Soybean (Glycine max).</title>
        <authorList>
            <person name="Rogerio F."/>
            <person name="Boufleur T.R."/>
            <person name="Ciampi-Guillardi M."/>
            <person name="Sukno S.A."/>
            <person name="Thon M.R."/>
            <person name="Massola Junior N.S."/>
            <person name="Baroncelli R."/>
        </authorList>
    </citation>
    <scope>NUCLEOTIDE SEQUENCE</scope>
    <source>
        <strain evidence="1">LFN0074</strain>
    </source>
</reference>
<gene>
    <name evidence="1" type="ORF">CMUS01_00930</name>
</gene>
<protein>
    <submittedName>
        <fullName evidence="1">Uncharacterized protein</fullName>
    </submittedName>
</protein>
<proteinExistence type="predicted"/>
<dbReference type="AlphaFoldDB" id="A0A8H6NY88"/>
<dbReference type="OrthoDB" id="4777915at2759"/>
<evidence type="ECO:0000313" key="2">
    <source>
        <dbReference type="Proteomes" id="UP000639643"/>
    </source>
</evidence>
<keyword evidence="2" id="KW-1185">Reference proteome</keyword>
<dbReference type="EMBL" id="WIGM01000013">
    <property type="protein sequence ID" value="KAF6844640.1"/>
    <property type="molecule type" value="Genomic_DNA"/>
</dbReference>
<organism evidence="1 2">
    <name type="scientific">Colletotrichum musicola</name>
    <dbReference type="NCBI Taxonomy" id="2175873"/>
    <lineage>
        <taxon>Eukaryota</taxon>
        <taxon>Fungi</taxon>
        <taxon>Dikarya</taxon>
        <taxon>Ascomycota</taxon>
        <taxon>Pezizomycotina</taxon>
        <taxon>Sordariomycetes</taxon>
        <taxon>Hypocreomycetidae</taxon>
        <taxon>Glomerellales</taxon>
        <taxon>Glomerellaceae</taxon>
        <taxon>Colletotrichum</taxon>
        <taxon>Colletotrichum orchidearum species complex</taxon>
    </lineage>
</organism>